<reference evidence="2" key="1">
    <citation type="submission" date="2013-05" db="EMBL/GenBank/DDBJ databases">
        <authorList>
            <person name="Yim A.K.Y."/>
            <person name="Chan T.F."/>
            <person name="Ji K.M."/>
            <person name="Liu X.Y."/>
            <person name="Zhou J.W."/>
            <person name="Li R.Q."/>
            <person name="Yang K.Y."/>
            <person name="Li J."/>
            <person name="Li M."/>
            <person name="Law P.T.W."/>
            <person name="Wu Y.L."/>
            <person name="Cai Z.L."/>
            <person name="Qin H."/>
            <person name="Bao Y."/>
            <person name="Leung R.K.K."/>
            <person name="Ng P.K.S."/>
            <person name="Zou J."/>
            <person name="Zhong X.J."/>
            <person name="Ran P.X."/>
            <person name="Zhong N.S."/>
            <person name="Liu Z.G."/>
            <person name="Tsui S.K.W."/>
        </authorList>
    </citation>
    <scope>NUCLEOTIDE SEQUENCE</scope>
    <source>
        <strain evidence="2">Derf</strain>
        <tissue evidence="2">Whole organism</tissue>
    </source>
</reference>
<feature type="compositionally biased region" description="Basic residues" evidence="1">
    <location>
        <begin position="60"/>
        <end position="73"/>
    </location>
</feature>
<dbReference type="Proteomes" id="UP000790347">
    <property type="component" value="Unassembled WGS sequence"/>
</dbReference>
<accession>A0A922L1N4</accession>
<proteinExistence type="predicted"/>
<evidence type="ECO:0000256" key="1">
    <source>
        <dbReference type="SAM" id="MobiDB-lite"/>
    </source>
</evidence>
<organism evidence="2 3">
    <name type="scientific">Dermatophagoides farinae</name>
    <name type="common">American house dust mite</name>
    <dbReference type="NCBI Taxonomy" id="6954"/>
    <lineage>
        <taxon>Eukaryota</taxon>
        <taxon>Metazoa</taxon>
        <taxon>Ecdysozoa</taxon>
        <taxon>Arthropoda</taxon>
        <taxon>Chelicerata</taxon>
        <taxon>Arachnida</taxon>
        <taxon>Acari</taxon>
        <taxon>Acariformes</taxon>
        <taxon>Sarcoptiformes</taxon>
        <taxon>Astigmata</taxon>
        <taxon>Psoroptidia</taxon>
        <taxon>Analgoidea</taxon>
        <taxon>Pyroglyphidae</taxon>
        <taxon>Dermatophagoidinae</taxon>
        <taxon>Dermatophagoides</taxon>
    </lineage>
</organism>
<feature type="region of interest" description="Disordered" evidence="1">
    <location>
        <begin position="51"/>
        <end position="73"/>
    </location>
</feature>
<sequence>MKGSFIFTFSRARPKCQRSSHHQSSVSQSSFYERVLLLEFDQLLAHSLVIKIGENDRKNKPSKRNHHHHESET</sequence>
<gene>
    <name evidence="2" type="ORF">DERF_011469</name>
</gene>
<dbReference type="AlphaFoldDB" id="A0A922L1N4"/>
<name>A0A922L1N4_DERFA</name>
<keyword evidence="3" id="KW-1185">Reference proteome</keyword>
<comment type="caution">
    <text evidence="2">The sequence shown here is derived from an EMBL/GenBank/DDBJ whole genome shotgun (WGS) entry which is preliminary data.</text>
</comment>
<dbReference type="EMBL" id="ASGP02000005">
    <property type="protein sequence ID" value="KAH9506752.1"/>
    <property type="molecule type" value="Genomic_DNA"/>
</dbReference>
<protein>
    <submittedName>
        <fullName evidence="2">Uncharacterized protein</fullName>
    </submittedName>
</protein>
<evidence type="ECO:0000313" key="3">
    <source>
        <dbReference type="Proteomes" id="UP000790347"/>
    </source>
</evidence>
<evidence type="ECO:0000313" key="2">
    <source>
        <dbReference type="EMBL" id="KAH9506752.1"/>
    </source>
</evidence>
<reference evidence="2" key="2">
    <citation type="journal article" date="2022" name="Res Sq">
        <title>Comparative Genomics Reveals Insights into the Divergent Evolution of Astigmatic Mites and Household Pest Adaptations.</title>
        <authorList>
            <person name="Xiong Q."/>
            <person name="Wan A.T.-Y."/>
            <person name="Liu X.-Y."/>
            <person name="Fung C.S.-H."/>
            <person name="Xiao X."/>
            <person name="Malainual N."/>
            <person name="Hou J."/>
            <person name="Wang L."/>
            <person name="Wang M."/>
            <person name="Yang K."/>
            <person name="Cui Y."/>
            <person name="Leung E."/>
            <person name="Nong W."/>
            <person name="Shin S.-K."/>
            <person name="Au S."/>
            <person name="Jeong K.Y."/>
            <person name="Chew F.T."/>
            <person name="Hui J."/>
            <person name="Leung T.F."/>
            <person name="Tungtrongchitr A."/>
            <person name="Zhong N."/>
            <person name="Liu Z."/>
            <person name="Tsui S."/>
        </authorList>
    </citation>
    <scope>NUCLEOTIDE SEQUENCE</scope>
    <source>
        <strain evidence="2">Derf</strain>
        <tissue evidence="2">Whole organism</tissue>
    </source>
</reference>